<evidence type="ECO:0000313" key="1">
    <source>
        <dbReference type="EMBL" id="KAI8526629.1"/>
    </source>
</evidence>
<evidence type="ECO:0000313" key="2">
    <source>
        <dbReference type="Proteomes" id="UP001062846"/>
    </source>
</evidence>
<gene>
    <name evidence="1" type="ORF">RHMOL_Rhmol12G0010800</name>
</gene>
<dbReference type="EMBL" id="CM046399">
    <property type="protein sequence ID" value="KAI8526629.1"/>
    <property type="molecule type" value="Genomic_DNA"/>
</dbReference>
<name>A0ACC0LE90_RHOML</name>
<reference evidence="1" key="1">
    <citation type="submission" date="2022-02" db="EMBL/GenBank/DDBJ databases">
        <title>Plant Genome Project.</title>
        <authorList>
            <person name="Zhang R.-G."/>
        </authorList>
    </citation>
    <scope>NUCLEOTIDE SEQUENCE</scope>
    <source>
        <strain evidence="1">AT1</strain>
    </source>
</reference>
<sequence>MAAAVALHHLTRISRHLTLSLQFFPPSTPTILQLLHKPYHVRSFRFFTPTPPRRFSIAASSSQDWNNHAEAADEKYDVIVVGGGHAGCEAALASARLGAKTLLLTLNIDRIAWQPCNPAVGGPAKSQLVHEVDALGGEIGKVADSTPNLCIREAMVTDILLGKNDNVEGVRTFFGMNFYASSVILTTGTFMSGKIWVGRTSMPAGRAGESASQGLTENLQRLGFETDRLKTGTPARVDSRTVDFSGLEPQHGDDEVGWFSFDPDYHIEREQMCCYLTRTTKRTHQLIKENLHETPTYGGWVEAKGPRYCPSIEDKIVRFQDKESHQIFLEPEGRTVPELYVQGFSTGLPERLQLPLLRTLPGLENCSMLRPAYAVEYDFLPAHQCSRSLMTKKIEGLFFSGQINGTTGYEEASAQGILSGINAARHSDGKPLVVLERESSYIGTLIDDLVTKDLREPYRMLTSRSEHRLLLRSDNADSRLTPLGREIGLIDDRRWKIYQDKQARISEDKKRLKTVRISGGNLAADVTLLSGQPVKDSSTLESLLKKPHIHYKVLDKHGFGNDLLSRIDKECVEVDIKYEGFILRQQSQLQQMVHQQHRPLPEDLDYYSMTNLCLEAREKLSKVRPQTIGQASRVGGVSPADITALLIFLETNRRKAQQERRQQMLASVSEDTKQQVSELPLALCLCFDLIVNEWVYAEENEQSKVKKLDLHDDIPRFSGIVDFDSPPSTNIVEEKPQRVMTKGKVSSRDHLDEEEGTEEKKPSKVKVEGRRRLCKLSSKDDNHDYNDGKNKNAKDDPAFSGLADFDSPQPLRNGVGRDTSGENEIRDILSDLTSRLEILSIEKKRPAKMGNLMGESLASVTDEDYKQAKKQDNPEFLSAASSFSLTSDPCDSSSDTTNQSMAGGGTDTWLDRYHEQIDHGHVEDFVGRVGRPKNASDGLTKNETKTVPGKSVPMRQTFAAKFEERDEEDDDCVILSGNEVVKEVERRRGKLQDGFDKSDVVDPLDNCSNDSDSGDEKSLTLMGPKSTFILPGKIAKILYPHQRDGLEWLWSLHCQGKGGILGDDMGLGKTMQDKGILLTTYDLVRNNAKALSGDYYFHDDRSEDDITWDYMILDEGHMIKNPSTQRAKSLLQIPSAHRIVISGTPIQNDLKELWALFNFCCPQLLGDKNGFKLEYEGPILRGNEKSATDREKHIGSTVAKVIISSISAVFEDCYFALQDKENRMAIILVGTMPHRCCRHECITLKRLRERIEPYFLRRMKSEVFREDDVTEATKLSKKNEIIVWLKLTSCQRQLYEAFLKSEIVVSAFDGSPLAAITILKKICDHPLLLTKRAAEDVLEGMDSLLNQDDKVLAEKLAMHIADVAETVDFEEKPDKLSCKISFILALLDNLISEGHCILIFSQTRKMLNLIQTLIFVWPLYQESLVARGYKFLRIDGTTKANDRVKIVNDFQEGIGAPIFLLTSQVGGLGLTLTKADRVIVVDPAWNPSTDNQSVDRAYRIGQKKDVLVYRLMTCGTIEEKIYRKQDLRELFSLPRQGFDISLTQQQLHEKHDRHHTMSEDLKAHMKFLETKGIAGVSHHSLLFSKTETVPVVQDEEEIIRVKGTTFVGNSSSASQLERDVDGAKYAFNPKDVKLSRNSSSTSTAGKPTEMEIKERINRLSLILADKGLVLKLPDNGYNLRKQIAELKLELEMIHKAKRTEKEVIDLDDIAAEIQRIL</sequence>
<keyword evidence="2" id="KW-1185">Reference proteome</keyword>
<accession>A0ACC0LE90</accession>
<dbReference type="Proteomes" id="UP001062846">
    <property type="component" value="Chromosome 12"/>
</dbReference>
<protein>
    <submittedName>
        <fullName evidence="1">Uncharacterized protein</fullName>
    </submittedName>
</protein>
<proteinExistence type="predicted"/>
<organism evidence="1 2">
    <name type="scientific">Rhododendron molle</name>
    <name type="common">Chinese azalea</name>
    <name type="synonym">Azalea mollis</name>
    <dbReference type="NCBI Taxonomy" id="49168"/>
    <lineage>
        <taxon>Eukaryota</taxon>
        <taxon>Viridiplantae</taxon>
        <taxon>Streptophyta</taxon>
        <taxon>Embryophyta</taxon>
        <taxon>Tracheophyta</taxon>
        <taxon>Spermatophyta</taxon>
        <taxon>Magnoliopsida</taxon>
        <taxon>eudicotyledons</taxon>
        <taxon>Gunneridae</taxon>
        <taxon>Pentapetalae</taxon>
        <taxon>asterids</taxon>
        <taxon>Ericales</taxon>
        <taxon>Ericaceae</taxon>
        <taxon>Ericoideae</taxon>
        <taxon>Rhodoreae</taxon>
        <taxon>Rhododendron</taxon>
    </lineage>
</organism>
<comment type="caution">
    <text evidence="1">The sequence shown here is derived from an EMBL/GenBank/DDBJ whole genome shotgun (WGS) entry which is preliminary data.</text>
</comment>